<protein>
    <submittedName>
        <fullName evidence="1">Uncharacterized protein</fullName>
    </submittedName>
</protein>
<comment type="caution">
    <text evidence="1">The sequence shown here is derived from an EMBL/GenBank/DDBJ whole genome shotgun (WGS) entry which is preliminary data.</text>
</comment>
<organism evidence="1 2">
    <name type="scientific">Trichonephila clavata</name>
    <name type="common">Joro spider</name>
    <name type="synonym">Nephila clavata</name>
    <dbReference type="NCBI Taxonomy" id="2740835"/>
    <lineage>
        <taxon>Eukaryota</taxon>
        <taxon>Metazoa</taxon>
        <taxon>Ecdysozoa</taxon>
        <taxon>Arthropoda</taxon>
        <taxon>Chelicerata</taxon>
        <taxon>Arachnida</taxon>
        <taxon>Araneae</taxon>
        <taxon>Araneomorphae</taxon>
        <taxon>Entelegynae</taxon>
        <taxon>Araneoidea</taxon>
        <taxon>Nephilidae</taxon>
        <taxon>Trichonephila</taxon>
    </lineage>
</organism>
<accession>A0A8X6M0G3</accession>
<keyword evidence="2" id="KW-1185">Reference proteome</keyword>
<dbReference type="Proteomes" id="UP000887116">
    <property type="component" value="Unassembled WGS sequence"/>
</dbReference>
<gene>
    <name evidence="1" type="ORF">TNCT_695361</name>
</gene>
<dbReference type="AlphaFoldDB" id="A0A8X6M0G3"/>
<dbReference type="EMBL" id="BMAO01039063">
    <property type="protein sequence ID" value="GFR28705.1"/>
    <property type="molecule type" value="Genomic_DNA"/>
</dbReference>
<proteinExistence type="predicted"/>
<evidence type="ECO:0000313" key="1">
    <source>
        <dbReference type="EMBL" id="GFR28705.1"/>
    </source>
</evidence>
<name>A0A8X6M0G3_TRICU</name>
<evidence type="ECO:0000313" key="2">
    <source>
        <dbReference type="Proteomes" id="UP000887116"/>
    </source>
</evidence>
<reference evidence="1" key="1">
    <citation type="submission" date="2020-07" db="EMBL/GenBank/DDBJ databases">
        <title>Multicomponent nature underlies the extraordinary mechanical properties of spider dragline silk.</title>
        <authorList>
            <person name="Kono N."/>
            <person name="Nakamura H."/>
            <person name="Mori M."/>
            <person name="Yoshida Y."/>
            <person name="Ohtoshi R."/>
            <person name="Malay A.D."/>
            <person name="Moran D.A.P."/>
            <person name="Tomita M."/>
            <person name="Numata K."/>
            <person name="Arakawa K."/>
        </authorList>
    </citation>
    <scope>NUCLEOTIDE SEQUENCE</scope>
</reference>
<sequence>MQLCVPSVAFFFPSSKHGGVFSREHLSRAGVKIVTTPPQANAPEIAIFLIKDWPSHSNALTTKAPPAALIVGVSMREYLTPVVISHPVIIVSIYLNIETLERVRTWTAEGSVDLVRKQE</sequence>